<sequence>MERFSSKHKLEIVFNIVSVPFCLEGAKTVADIEGNLIVYIKKRIFLKEEDILLLEFAIILNRWLQNIQNHEIKNFYYESMNYEEQPILEFVKIDEKKWNLQSVWEEFKNDEYVDFNELLTAATNYITKLKHELKQEFNLDVCDLMK</sequence>
<dbReference type="RefSeq" id="WP_015211916.1">
    <property type="nucleotide sequence ID" value="NC_019765.1"/>
</dbReference>
<name>K9XZP4_STAC7</name>
<gene>
    <name evidence="2" type="ordered locus">Sta7437_4541</name>
</gene>
<dbReference type="HOGENOM" id="CLU_155160_0_0_3"/>
<accession>K9XZP4</accession>
<proteinExistence type="predicted"/>
<dbReference type="OrthoDB" id="2426838at2"/>
<keyword evidence="3" id="KW-1185">Reference proteome</keyword>
<organism evidence="2 3">
    <name type="scientific">Stanieria cyanosphaera (strain ATCC 29371 / PCC 7437)</name>
    <dbReference type="NCBI Taxonomy" id="111780"/>
    <lineage>
        <taxon>Bacteria</taxon>
        <taxon>Bacillati</taxon>
        <taxon>Cyanobacteriota</taxon>
        <taxon>Cyanophyceae</taxon>
        <taxon>Pleurocapsales</taxon>
        <taxon>Dermocarpellaceae</taxon>
        <taxon>Stanieria</taxon>
    </lineage>
</organism>
<dbReference type="InterPro" id="IPR057200">
    <property type="entry name" value="DUF7878"/>
</dbReference>
<dbReference type="EMBL" id="CP003654">
    <property type="protein sequence ID" value="AFZ38003.1"/>
    <property type="molecule type" value="Genomic_DNA"/>
</dbReference>
<dbReference type="AlphaFoldDB" id="K9XZP4"/>
<keyword evidence="2" id="KW-0614">Plasmid</keyword>
<evidence type="ECO:0000313" key="3">
    <source>
        <dbReference type="Proteomes" id="UP000010473"/>
    </source>
</evidence>
<geneLocation type="plasmid" evidence="2 3">
    <name>pSTA7437.01</name>
</geneLocation>
<evidence type="ECO:0000313" key="2">
    <source>
        <dbReference type="EMBL" id="AFZ38003.1"/>
    </source>
</evidence>
<dbReference type="KEGG" id="scs:Sta7437_4541"/>
<dbReference type="Pfam" id="PF25297">
    <property type="entry name" value="DUF7878"/>
    <property type="match status" value="1"/>
</dbReference>
<feature type="domain" description="DUF7878" evidence="1">
    <location>
        <begin position="26"/>
        <end position="135"/>
    </location>
</feature>
<evidence type="ECO:0000259" key="1">
    <source>
        <dbReference type="Pfam" id="PF25297"/>
    </source>
</evidence>
<protein>
    <recommendedName>
        <fullName evidence="1">DUF7878 domain-containing protein</fullName>
    </recommendedName>
</protein>
<reference evidence="3" key="1">
    <citation type="journal article" date="2013" name="Proc. Natl. Acad. Sci. U.S.A.">
        <title>Improving the coverage of the cyanobacterial phylum using diversity-driven genome sequencing.</title>
        <authorList>
            <person name="Shih P.M."/>
            <person name="Wu D."/>
            <person name="Latifi A."/>
            <person name="Axen S.D."/>
            <person name="Fewer D.P."/>
            <person name="Talla E."/>
            <person name="Calteau A."/>
            <person name="Cai F."/>
            <person name="Tandeau de Marsac N."/>
            <person name="Rippka R."/>
            <person name="Herdman M."/>
            <person name="Sivonen K."/>
            <person name="Coursin T."/>
            <person name="Laurent T."/>
            <person name="Goodwin L."/>
            <person name="Nolan M."/>
            <person name="Davenport K.W."/>
            <person name="Han C.S."/>
            <person name="Rubin E.M."/>
            <person name="Eisen J.A."/>
            <person name="Woyke T."/>
            <person name="Gugger M."/>
            <person name="Kerfeld C.A."/>
        </authorList>
    </citation>
    <scope>NUCLEOTIDE SEQUENCE [LARGE SCALE GENOMIC DNA]</scope>
    <source>
        <strain evidence="3">ATCC 29371 / PCC 7437</strain>
        <plasmid evidence="3">Plasmid pSTA7437.01</plasmid>
    </source>
</reference>
<dbReference type="Proteomes" id="UP000010473">
    <property type="component" value="Plasmid pSTA7437.01"/>
</dbReference>